<feature type="signal peptide" evidence="10">
    <location>
        <begin position="1"/>
        <end position="19"/>
    </location>
</feature>
<dbReference type="Proteomes" id="UP000815677">
    <property type="component" value="Unassembled WGS sequence"/>
</dbReference>
<dbReference type="Pfam" id="PF22514">
    <property type="entry name" value="EXPB1_D1"/>
    <property type="match status" value="1"/>
</dbReference>
<organism evidence="12 13">
    <name type="scientific">Mycena chlorophos</name>
    <name type="common">Agaric fungus</name>
    <name type="synonym">Agaricus chlorophos</name>
    <dbReference type="NCBI Taxonomy" id="658473"/>
    <lineage>
        <taxon>Eukaryota</taxon>
        <taxon>Fungi</taxon>
        <taxon>Dikarya</taxon>
        <taxon>Basidiomycota</taxon>
        <taxon>Agaricomycotina</taxon>
        <taxon>Agaricomycetes</taxon>
        <taxon>Agaricomycetidae</taxon>
        <taxon>Agaricales</taxon>
        <taxon>Marasmiineae</taxon>
        <taxon>Mycenaceae</taxon>
        <taxon>Mycena</taxon>
    </lineage>
</organism>
<feature type="region of interest" description="Disordered" evidence="9">
    <location>
        <begin position="1010"/>
        <end position="1047"/>
    </location>
</feature>
<evidence type="ECO:0000259" key="11">
    <source>
        <dbReference type="PROSITE" id="PS50842"/>
    </source>
</evidence>
<comment type="similarity">
    <text evidence="2">Belongs to the COG7 family.</text>
</comment>
<evidence type="ECO:0000256" key="5">
    <source>
        <dbReference type="ARBA" id="ARBA00022927"/>
    </source>
</evidence>
<evidence type="ECO:0000256" key="3">
    <source>
        <dbReference type="ARBA" id="ARBA00020984"/>
    </source>
</evidence>
<dbReference type="InterPro" id="IPR036908">
    <property type="entry name" value="RlpA-like_sf"/>
</dbReference>
<protein>
    <recommendedName>
        <fullName evidence="3">Conserved oligomeric Golgi complex subunit 7</fullName>
    </recommendedName>
    <alternativeName>
        <fullName evidence="8">Component of oligomeric Golgi complex 7</fullName>
    </alternativeName>
</protein>
<feature type="chain" id="PRO_5046376484" description="Conserved oligomeric Golgi complex subunit 7" evidence="10">
    <location>
        <begin position="20"/>
        <end position="1524"/>
    </location>
</feature>
<dbReference type="EMBL" id="DF849957">
    <property type="protein sequence ID" value="GAT60537.1"/>
    <property type="molecule type" value="Genomic_DNA"/>
</dbReference>
<feature type="domain" description="Expansin-like EG45" evidence="11">
    <location>
        <begin position="101"/>
        <end position="234"/>
    </location>
</feature>
<keyword evidence="13" id="KW-1185">Reference proteome</keyword>
<sequence>MFLVGFAFHALWATARVLALSDSGFSAGCDASTATCSPVDGSLIARFSRQAASVDTTFPGDADAPVDLSIDASTSSSSEWIDFGTSGQATMTHYTIPSGYIASCGCVGDSTHYPTAAMSQMAYGSSTAFGKACGYCFNLTLLNTYTPTPPFFPDVVKSVVIKLTDLCPLTTDGWCDGTTTKKNPGGHYINFDLAWPSSSIPDDFFPSNESLYGYTDFGVWNVSYEVVSCSHWAGWNAKSALGSVTNLGNESVCCPANPTGAANDTCPSYSDDNSLPPDTATTGAATRRLVIPSLTIFTLIVLSIAAYLENQFGPASLPISVNAFRKLSPATLQLAPQPSEVAAECDVSDIRDSLNAVWDDVELMSYLVTTHDSLVSTFYTESSKTTRKKRLVAPAKKVLESAEGIQLQGNIEKIALNSWKLQSTSTIFIRPVKSTDQNILFSDKPTRTEDGQLSPDDPQAVLTVTVHNRLSWRQNQVARSSRHVILSSQTLGDLFDVMHCPSTELREEIIEYGNFVGYEKDKPPTRPGAVIVIEGEAFGDGESEFDYAEKLIQHLKTVGKETEPAIKKAPTAMHDTALGSLSLRVGEPYYLLHHGNCEHLIVVEEIRQQHPSDPASGYPRTTQISFPSIDLCRACNKIPAFVCDARFGRPPSTAMALSTTQLIESLEESTDIVSWINDTLDPAESLALTDLDQHLNQLVSTLDLAAEDTSAELEHTIEDVSRGVPRLAYDLHFMKDSAVSLQSVLAQVTLRSRAAIPESTRAALDKLQMLDTIKTRMEAAREVLREAESWSTLELEVTSLLTEKSYAKAAERLSEASRSMAVFQNTPEYDPRKTLMVNLQNQLEAALSSALVAAINIHDLAACKNYLSIFTNIQRESEFRNYYFGSRRATVVAQWQDTRISDCDVPPEPNASTLADFVPKFYANFLALLNVERTSIRSIFPDPAPTLSNMISSVLSALQPTFSQRLSSTLSHYGDSALKELIPIFRSTEEFALSVDKVMEKIRYSTVFSPMPESPNPDNPMGHRRRSSRLSMSWRTAPSRSTSSGLIASKSNMSVGDDLEWEQELFQPFLDLQVDYGTLERRLLDHALREIISSDTREAVADVDRARLLRERTVDVFSVTEESVTRCLAFTHGYGAVGLVRALDGFFQSFIDMWTAEVRTGSSTSSTPSSSDFVDLDYSPKDWAEIQLLLHLLSSGRAMFDRLGGFENKLRASLVQIATTFRMARTDPSNFFIASSKGESQLLEQSTLNSAELHALFDRVDPEPKAGQPAAPSSPLLVTTRDGVHSFAKACQLSLQEAILSPLRMHLASYASLPVWSTPGDAKSKKQGATANELHVPTFSLSPSETIHKVCDRLLDLPRLFDNYADDDALSFSLHTLPHIDPEILKTLSEHQSLVGFADPNVSPGHRRRQSLAAPPKLAPAPLDPEIVSSAWLSSLGHSLLRHLTTTVLPSIPSLTSSGAAQLSSDLGYLSTIVRALNVEFEDLERWKELAELDDEEGKNRKRTLVAEGNGDSVLEAMARMRGW</sequence>
<reference evidence="12" key="1">
    <citation type="submission" date="2014-09" db="EMBL/GenBank/DDBJ databases">
        <title>Genome sequence of the luminous mushroom Mycena chlorophos for searching fungal bioluminescence genes.</title>
        <authorList>
            <person name="Tanaka Y."/>
            <person name="Kasuga D."/>
            <person name="Oba Y."/>
            <person name="Hase S."/>
            <person name="Sato K."/>
            <person name="Oba Y."/>
            <person name="Sakakibara Y."/>
        </authorList>
    </citation>
    <scope>NUCLEOTIDE SEQUENCE</scope>
</reference>
<feature type="compositionally biased region" description="Polar residues" evidence="9">
    <location>
        <begin position="1036"/>
        <end position="1047"/>
    </location>
</feature>
<dbReference type="InterPro" id="IPR019335">
    <property type="entry name" value="COG7"/>
</dbReference>
<dbReference type="InterPro" id="IPR022042">
    <property type="entry name" value="snRNA-activating_su3"/>
</dbReference>
<dbReference type="PANTHER" id="PTHR21443:SF0">
    <property type="entry name" value="CONSERVED OLIGOMERIC GOLGI COMPLEX SUBUNIT 7"/>
    <property type="match status" value="1"/>
</dbReference>
<dbReference type="Gene3D" id="2.40.40.10">
    <property type="entry name" value="RlpA-like domain"/>
    <property type="match status" value="1"/>
</dbReference>
<evidence type="ECO:0000256" key="7">
    <source>
        <dbReference type="ARBA" id="ARBA00023136"/>
    </source>
</evidence>
<proteinExistence type="inferred from homology"/>
<name>A0ABQ0MBE1_MYCCL</name>
<evidence type="ECO:0000313" key="12">
    <source>
        <dbReference type="EMBL" id="GAT60537.1"/>
    </source>
</evidence>
<dbReference type="Pfam" id="PF12251">
    <property type="entry name" value="SNAPC3"/>
    <property type="match status" value="1"/>
</dbReference>
<evidence type="ECO:0000256" key="4">
    <source>
        <dbReference type="ARBA" id="ARBA00022448"/>
    </source>
</evidence>
<evidence type="ECO:0000256" key="10">
    <source>
        <dbReference type="SAM" id="SignalP"/>
    </source>
</evidence>
<dbReference type="CDD" id="cd22278">
    <property type="entry name" value="DPBB_GH45_endoglucanase"/>
    <property type="match status" value="1"/>
</dbReference>
<evidence type="ECO:0000256" key="8">
    <source>
        <dbReference type="ARBA" id="ARBA00031345"/>
    </source>
</evidence>
<evidence type="ECO:0000313" key="13">
    <source>
        <dbReference type="Proteomes" id="UP000815677"/>
    </source>
</evidence>
<evidence type="ECO:0000256" key="9">
    <source>
        <dbReference type="SAM" id="MobiDB-lite"/>
    </source>
</evidence>
<evidence type="ECO:0000256" key="6">
    <source>
        <dbReference type="ARBA" id="ARBA00023034"/>
    </source>
</evidence>
<comment type="subcellular location">
    <subcellularLocation>
        <location evidence="1">Golgi apparatus membrane</location>
        <topology evidence="1">Peripheral membrane protein</topology>
    </subcellularLocation>
</comment>
<dbReference type="InterPro" id="IPR007112">
    <property type="entry name" value="Expansin/allergen_DPBB_dom"/>
</dbReference>
<dbReference type="Pfam" id="PF10191">
    <property type="entry name" value="COG7"/>
    <property type="match status" value="2"/>
</dbReference>
<keyword evidence="5" id="KW-0653">Protein transport</keyword>
<accession>A0ABQ0MBE1</accession>
<dbReference type="SUPFAM" id="SSF50685">
    <property type="entry name" value="Barwin-like endoglucanases"/>
    <property type="match status" value="1"/>
</dbReference>
<dbReference type="PANTHER" id="PTHR21443">
    <property type="entry name" value="CONSERVED OLIGOMERIC GOLGI COMPLEX COMPONENT 7"/>
    <property type="match status" value="1"/>
</dbReference>
<dbReference type="PROSITE" id="PS50842">
    <property type="entry name" value="EXPANSIN_EG45"/>
    <property type="match status" value="1"/>
</dbReference>
<evidence type="ECO:0000256" key="2">
    <source>
        <dbReference type="ARBA" id="ARBA00005831"/>
    </source>
</evidence>
<keyword evidence="7" id="KW-0472">Membrane</keyword>
<keyword evidence="4" id="KW-0813">Transport</keyword>
<keyword evidence="10" id="KW-0732">Signal</keyword>
<evidence type="ECO:0000256" key="1">
    <source>
        <dbReference type="ARBA" id="ARBA00004395"/>
    </source>
</evidence>
<gene>
    <name evidence="12" type="ORF">MCHLO_16665</name>
</gene>
<keyword evidence="6" id="KW-0333">Golgi apparatus</keyword>